<dbReference type="InterPro" id="IPR011006">
    <property type="entry name" value="CheY-like_superfamily"/>
</dbReference>
<dbReference type="EMBL" id="AP026708">
    <property type="protein sequence ID" value="BDQ35231.1"/>
    <property type="molecule type" value="Genomic_DNA"/>
</dbReference>
<gene>
    <name evidence="4" type="ORF">JCM14722_27730</name>
</gene>
<evidence type="ECO:0000313" key="4">
    <source>
        <dbReference type="EMBL" id="BDQ35231.1"/>
    </source>
</evidence>
<proteinExistence type="predicted"/>
<dbReference type="PANTHER" id="PTHR44943">
    <property type="entry name" value="CELLULOSE SYNTHASE OPERON PROTEIN C"/>
    <property type="match status" value="1"/>
</dbReference>
<evidence type="ECO:0000256" key="2">
    <source>
        <dbReference type="ARBA" id="ARBA00022803"/>
    </source>
</evidence>
<dbReference type="InterPro" id="IPR019734">
    <property type="entry name" value="TPR_rpt"/>
</dbReference>
<dbReference type="SUPFAM" id="SSF48452">
    <property type="entry name" value="TPR-like"/>
    <property type="match status" value="1"/>
</dbReference>
<dbReference type="SUPFAM" id="SSF52172">
    <property type="entry name" value="CheY-like"/>
    <property type="match status" value="1"/>
</dbReference>
<dbReference type="Gene3D" id="3.40.50.2300">
    <property type="match status" value="1"/>
</dbReference>
<keyword evidence="2 3" id="KW-0802">TPR repeat</keyword>
<reference evidence="4" key="1">
    <citation type="submission" date="2022-08" db="EMBL/GenBank/DDBJ databases">
        <title>Genome Sequence of the sulphate-reducing bacterium, Pseudodesulfovibrio portus JCM14722.</title>
        <authorList>
            <person name="Kondo R."/>
            <person name="Kataoka T."/>
        </authorList>
    </citation>
    <scope>NUCLEOTIDE SEQUENCE</scope>
    <source>
        <strain evidence="4">JCM 14722</strain>
    </source>
</reference>
<name>A0ABM8AUN0_9BACT</name>
<sequence>MGKKEVKKKSVYVVRSDEAELKELEAKKKSETKGVYVVKTNEEVVNRYKGVVREFTETPGVFILVTKDKTFFQTFRSAMVAMGLKGGVIHMVRKLAQVPFYVQTMKRDGFLPFVFMEYAIDSELALATLRYTKSENKDVKIVVLSRELSRERLFQFYEDGANGFLKKPASVNSIITKIAFQLKPQCEVDALVEEGREHIRCNRFEEALEQAESILSKWPSNAAAMVIMGDAQKGLAMREEALKAYKKAERNSVDYLEPLQKIVDLHDEDGDKEAALKYLGKLDRMSPLNCTRKIQIAERHFEQGNAVEAEKYFDEAIAAAKEEALGVVGEMSMDIAEVASRFDPKLAAKYYRQSLEMVKSSKSALTMAVYNRLGISLRKQGLWGEAIEAYTEAAKYSPEDENIQYNIALAYEEGQQYEDAASHMHTAITINPDMYRDKPDLAYNIGAALARGGKPRQAVECLTYLQEIAPGFKDSRKLLKEVTVAGKKTYAF</sequence>
<dbReference type="GO" id="GO:0016301">
    <property type="term" value="F:kinase activity"/>
    <property type="evidence" value="ECO:0007669"/>
    <property type="project" value="UniProtKB-KW"/>
</dbReference>
<dbReference type="SMART" id="SM00028">
    <property type="entry name" value="TPR"/>
    <property type="match status" value="6"/>
</dbReference>
<accession>A0ABM8AUN0</accession>
<dbReference type="Proteomes" id="UP001061361">
    <property type="component" value="Chromosome"/>
</dbReference>
<keyword evidence="4" id="KW-0418">Kinase</keyword>
<evidence type="ECO:0000256" key="1">
    <source>
        <dbReference type="ARBA" id="ARBA00022737"/>
    </source>
</evidence>
<protein>
    <submittedName>
        <fullName evidence="4">Histidine kinase</fullName>
    </submittedName>
</protein>
<feature type="repeat" description="TPR" evidence="3">
    <location>
        <begin position="367"/>
        <end position="400"/>
    </location>
</feature>
<keyword evidence="5" id="KW-1185">Reference proteome</keyword>
<keyword evidence="1" id="KW-0677">Repeat</keyword>
<dbReference type="Gene3D" id="1.25.40.10">
    <property type="entry name" value="Tetratricopeptide repeat domain"/>
    <property type="match status" value="2"/>
</dbReference>
<feature type="repeat" description="TPR" evidence="3">
    <location>
        <begin position="401"/>
        <end position="434"/>
    </location>
</feature>
<organism evidence="4 5">
    <name type="scientific">Pseudodesulfovibrio portus</name>
    <dbReference type="NCBI Taxonomy" id="231439"/>
    <lineage>
        <taxon>Bacteria</taxon>
        <taxon>Pseudomonadati</taxon>
        <taxon>Thermodesulfobacteriota</taxon>
        <taxon>Desulfovibrionia</taxon>
        <taxon>Desulfovibrionales</taxon>
        <taxon>Desulfovibrionaceae</taxon>
    </lineage>
</organism>
<dbReference type="PROSITE" id="PS50005">
    <property type="entry name" value="TPR"/>
    <property type="match status" value="2"/>
</dbReference>
<dbReference type="Pfam" id="PF13432">
    <property type="entry name" value="TPR_16"/>
    <property type="match status" value="1"/>
</dbReference>
<dbReference type="InterPro" id="IPR011990">
    <property type="entry name" value="TPR-like_helical_dom_sf"/>
</dbReference>
<keyword evidence="4" id="KW-0808">Transferase</keyword>
<dbReference type="InterPro" id="IPR051685">
    <property type="entry name" value="Ycf3/AcsC/BcsC/TPR_MFPF"/>
</dbReference>
<evidence type="ECO:0000256" key="3">
    <source>
        <dbReference type="PROSITE-ProRule" id="PRU00339"/>
    </source>
</evidence>
<evidence type="ECO:0000313" key="5">
    <source>
        <dbReference type="Proteomes" id="UP001061361"/>
    </source>
</evidence>
<dbReference type="RefSeq" id="WP_264982119.1">
    <property type="nucleotide sequence ID" value="NZ_AP026708.1"/>
</dbReference>
<dbReference type="PANTHER" id="PTHR44943:SF8">
    <property type="entry name" value="TPR REPEAT-CONTAINING PROTEIN MJ0263"/>
    <property type="match status" value="1"/>
</dbReference>